<dbReference type="Proteomes" id="UP000266861">
    <property type="component" value="Unassembled WGS sequence"/>
</dbReference>
<evidence type="ECO:0000313" key="2">
    <source>
        <dbReference type="Proteomes" id="UP000266861"/>
    </source>
</evidence>
<accession>A0A397JJF7</accession>
<keyword evidence="2" id="KW-1185">Reference proteome</keyword>
<organism evidence="1 2">
    <name type="scientific">Diversispora epigaea</name>
    <dbReference type="NCBI Taxonomy" id="1348612"/>
    <lineage>
        <taxon>Eukaryota</taxon>
        <taxon>Fungi</taxon>
        <taxon>Fungi incertae sedis</taxon>
        <taxon>Mucoromycota</taxon>
        <taxon>Glomeromycotina</taxon>
        <taxon>Glomeromycetes</taxon>
        <taxon>Diversisporales</taxon>
        <taxon>Diversisporaceae</taxon>
        <taxon>Diversispora</taxon>
    </lineage>
</organism>
<reference evidence="1 2" key="1">
    <citation type="submission" date="2018-08" db="EMBL/GenBank/DDBJ databases">
        <title>Genome and evolution of the arbuscular mycorrhizal fungus Diversispora epigaea (formerly Glomus versiforme) and its bacterial endosymbionts.</title>
        <authorList>
            <person name="Sun X."/>
            <person name="Fei Z."/>
            <person name="Harrison M."/>
        </authorList>
    </citation>
    <scope>NUCLEOTIDE SEQUENCE [LARGE SCALE GENOMIC DNA]</scope>
    <source>
        <strain evidence="1 2">IT104</strain>
    </source>
</reference>
<gene>
    <name evidence="1" type="ORF">Glove_31g31</name>
</gene>
<name>A0A397JJF7_9GLOM</name>
<evidence type="ECO:0000313" key="1">
    <source>
        <dbReference type="EMBL" id="RHZ87727.1"/>
    </source>
</evidence>
<protein>
    <submittedName>
        <fullName evidence="1">Uncharacterized protein</fullName>
    </submittedName>
</protein>
<sequence>MRIFNVSSMELSSLSITRNLPLPCSPYTANLLKNGIIVYFGGLEADFEAIYPSLSWKLLNFKTNPIGGDDVNSRFWHTMLSRLP</sequence>
<dbReference type="AlphaFoldDB" id="A0A397JJF7"/>
<proteinExistence type="predicted"/>
<dbReference type="OrthoDB" id="432528at2759"/>
<comment type="caution">
    <text evidence="1">The sequence shown here is derived from an EMBL/GenBank/DDBJ whole genome shotgun (WGS) entry which is preliminary data.</text>
</comment>
<dbReference type="EMBL" id="PQFF01000029">
    <property type="protein sequence ID" value="RHZ87727.1"/>
    <property type="molecule type" value="Genomic_DNA"/>
</dbReference>